<accession>A0A3B0UB89</accession>
<name>A0A3B0UB89_9ZZZZ</name>
<reference evidence="1" key="1">
    <citation type="submission" date="2018-06" db="EMBL/GenBank/DDBJ databases">
        <authorList>
            <person name="Zhirakovskaya E."/>
        </authorList>
    </citation>
    <scope>NUCLEOTIDE SEQUENCE</scope>
</reference>
<evidence type="ECO:0000313" key="1">
    <source>
        <dbReference type="EMBL" id="VAW25573.1"/>
    </source>
</evidence>
<gene>
    <name evidence="1" type="ORF">MNBD_BACTEROID04-1545</name>
</gene>
<dbReference type="AlphaFoldDB" id="A0A3B0UB89"/>
<dbReference type="SUPFAM" id="SSF52402">
    <property type="entry name" value="Adenine nucleotide alpha hydrolases-like"/>
    <property type="match status" value="1"/>
</dbReference>
<feature type="non-terminal residue" evidence="1">
    <location>
        <position position="31"/>
    </location>
</feature>
<proteinExistence type="predicted"/>
<protein>
    <recommendedName>
        <fullName evidence="2">tRNA(Ile)-lysidine synthetase</fullName>
    </recommendedName>
</protein>
<evidence type="ECO:0008006" key="2">
    <source>
        <dbReference type="Google" id="ProtNLM"/>
    </source>
</evidence>
<dbReference type="EMBL" id="UOER01000449">
    <property type="protein sequence ID" value="VAW25573.1"/>
    <property type="molecule type" value="Genomic_DNA"/>
</dbReference>
<sequence length="31" mass="3383">MKTVLQKHINENLSFLKGKNLLIAISGGIDS</sequence>
<organism evidence="1">
    <name type="scientific">hydrothermal vent metagenome</name>
    <dbReference type="NCBI Taxonomy" id="652676"/>
    <lineage>
        <taxon>unclassified sequences</taxon>
        <taxon>metagenomes</taxon>
        <taxon>ecological metagenomes</taxon>
    </lineage>
</organism>